<reference evidence="2 3" key="1">
    <citation type="submission" date="2019-04" db="EMBL/GenBank/DDBJ databases">
        <title>Friends and foes A comparative genomics study of 23 Aspergillus species from section Flavi.</title>
        <authorList>
            <consortium name="DOE Joint Genome Institute"/>
            <person name="Kjaerbolling I."/>
            <person name="Vesth T."/>
            <person name="Frisvad J.C."/>
            <person name="Nybo J.L."/>
            <person name="Theobald S."/>
            <person name="Kildgaard S."/>
            <person name="Isbrandt T."/>
            <person name="Kuo A."/>
            <person name="Sato A."/>
            <person name="Lyhne E.K."/>
            <person name="Kogle M.E."/>
            <person name="Wiebenga A."/>
            <person name="Kun R.S."/>
            <person name="Lubbers R.J."/>
            <person name="Makela M.R."/>
            <person name="Barry K."/>
            <person name="Chovatia M."/>
            <person name="Clum A."/>
            <person name="Daum C."/>
            <person name="Haridas S."/>
            <person name="He G."/>
            <person name="LaButti K."/>
            <person name="Lipzen A."/>
            <person name="Mondo S."/>
            <person name="Riley R."/>
            <person name="Salamov A."/>
            <person name="Simmons B.A."/>
            <person name="Magnuson J.K."/>
            <person name="Henrissat B."/>
            <person name="Mortensen U.H."/>
            <person name="Larsen T.O."/>
            <person name="Devries R.P."/>
            <person name="Grigoriev I.V."/>
            <person name="Machida M."/>
            <person name="Baker S.E."/>
            <person name="Andersen M.R."/>
        </authorList>
    </citation>
    <scope>NUCLEOTIDE SEQUENCE [LARGE SCALE GENOMIC DNA]</scope>
    <source>
        <strain evidence="2 3">IBT 18842</strain>
    </source>
</reference>
<dbReference type="EMBL" id="ML742044">
    <property type="protein sequence ID" value="KAE8153046.1"/>
    <property type="molecule type" value="Genomic_DNA"/>
</dbReference>
<keyword evidence="3" id="KW-1185">Reference proteome</keyword>
<evidence type="ECO:0000256" key="1">
    <source>
        <dbReference type="SAM" id="Phobius"/>
    </source>
</evidence>
<dbReference type="PANTHER" id="PTHR35872">
    <property type="entry name" value="INTEGRAL MEMBRANE PROTEIN (AFU_ORTHOLOGUE AFUA_5G07110)"/>
    <property type="match status" value="1"/>
</dbReference>
<keyword evidence="1" id="KW-0812">Transmembrane</keyword>
<keyword evidence="1" id="KW-0472">Membrane</keyword>
<evidence type="ECO:0000313" key="3">
    <source>
        <dbReference type="Proteomes" id="UP000325780"/>
    </source>
</evidence>
<dbReference type="OrthoDB" id="6407410at2759"/>
<dbReference type="InterPro" id="IPR021369">
    <property type="entry name" value="DUF2985"/>
</dbReference>
<dbReference type="AlphaFoldDB" id="A0A5N6U374"/>
<dbReference type="Pfam" id="PF11204">
    <property type="entry name" value="DUF2985"/>
    <property type="match status" value="1"/>
</dbReference>
<feature type="transmembrane region" description="Helical" evidence="1">
    <location>
        <begin position="198"/>
        <end position="218"/>
    </location>
</feature>
<organism evidence="2 3">
    <name type="scientific">Aspergillus avenaceus</name>
    <dbReference type="NCBI Taxonomy" id="36643"/>
    <lineage>
        <taxon>Eukaryota</taxon>
        <taxon>Fungi</taxon>
        <taxon>Dikarya</taxon>
        <taxon>Ascomycota</taxon>
        <taxon>Pezizomycotina</taxon>
        <taxon>Eurotiomycetes</taxon>
        <taxon>Eurotiomycetidae</taxon>
        <taxon>Eurotiales</taxon>
        <taxon>Aspergillaceae</taxon>
        <taxon>Aspergillus</taxon>
        <taxon>Aspergillus subgen. Circumdati</taxon>
    </lineage>
</organism>
<dbReference type="PANTHER" id="PTHR35872:SF1">
    <property type="entry name" value="ALPHA-L-RHAMNOSIDASE C"/>
    <property type="match status" value="1"/>
</dbReference>
<protein>
    <submittedName>
        <fullName evidence="2">Uncharacterized protein</fullName>
    </submittedName>
</protein>
<proteinExistence type="predicted"/>
<name>A0A5N6U374_ASPAV</name>
<gene>
    <name evidence="2" type="ORF">BDV25DRAFT_169588</name>
</gene>
<evidence type="ECO:0000313" key="2">
    <source>
        <dbReference type="EMBL" id="KAE8153046.1"/>
    </source>
</evidence>
<dbReference type="Proteomes" id="UP000325780">
    <property type="component" value="Unassembled WGS sequence"/>
</dbReference>
<sequence>MLDRLRTEPAPGFWTTTGRPALRWICTPLGFLTTIYGLNVVAWGGMIFLLMCNAAPAMCHPDCDSPDSSRQKWIEIDSQILNALFCVTGFGLAPWRVRDTYLWTLWRLGRSERSRQNGLTRLAEIHKKWFICPTAPGDVLPIVQTSIETEHMHADPSPTPEWKMDVVVWGNMLNTVFQICLALCMWTMNRFNRPSWTTGLFVCLACLVVAVAGIVMWLEERRINKFHQAVSGVIEKPNLGLQSSRQTNQLSDSPRGC</sequence>
<accession>A0A5N6U374</accession>
<keyword evidence="1" id="KW-1133">Transmembrane helix</keyword>